<name>A0ACB9QNN2_9MYRT</name>
<keyword evidence="2" id="KW-1185">Reference proteome</keyword>
<gene>
    <name evidence="1" type="ORF">MLD38_016853</name>
</gene>
<evidence type="ECO:0000313" key="2">
    <source>
        <dbReference type="Proteomes" id="UP001057402"/>
    </source>
</evidence>
<comment type="caution">
    <text evidence="1">The sequence shown here is derived from an EMBL/GenBank/DDBJ whole genome shotgun (WGS) entry which is preliminary data.</text>
</comment>
<protein>
    <submittedName>
        <fullName evidence="1">Uncharacterized protein</fullName>
    </submittedName>
</protein>
<sequence>MEDDNDDPLASLKTVPQPPLKTQSYSHHPRDPHPASPSAAKHFQARVHSLDENHLRRNQELPQQLLSAQLHPAIASRENSFFNDGDGFCPPSESSDPYPLPEFVAAGGNTGIFKLPVRSSVHSSRPVCVELRPHPLKETQVGKFLRNMAYADSQLWAGQECGVRYWNVDRAYEQGRGLGGRIRRGDEDAAPFHESMMTTPTTCLFVDSASRLVWSGHKDGKIRSWGMDQGSDDTPLKDSLSWQAHRGPVLSIVMTSYGDIWTGFEGGVIKVWPWDAIEKSLSLSVEEKHMAALLVERSFVDLKSQVTVNGSCSISSSDVRCLLSDNVRAKVWAATSVSFSLWDTRTKELLKVFNIEGQVDNRVDVPGNSEQAVEDEAKVKLLSNSKKEKSQGSFLQRSRNALMGAADAVRRAATRGTGGYTEEIRKTEALLLTADGMIWSGCSNGLLVQWDENGSRLRDFNHHPCAVLCFCTFGTRIYVGYISGLVQVLDLEGNVISGWIAHTSPVINMVVGDGQIYSLATHGGIRGWNITSPGPVDNIMRSELAKRDVTFTRQSHVKILVGTWNVGQGKASQEALSLWLGSVASDVGIIVVGCQEIEMGAGFLAMSAAKESVGLEGSAIGNWWLDTIGKSLGEGNAFERMGSRQLAGLLIGLWVRKELRTHVGDVDIAAVACGFGRAIGNKGGVGVRIRVYDRILCFVNCHLAAHLEAVNRRNSDFDHIYRTMAFSKSYNVLNAAAAGVSASAQMPRSSSNSSNSAEEGRPDLAEADMVVFLGDFNYRLFGISYDEARDFVSQRSFDWLREKDQLRAEMAEGRVFQGMREAVIKFPPTYKFERHQPGLGGYDSGEKKRIPAWCDRVIYRDSRPSTSTECGLDCPVVSSVLMYEACMDVTDSDHKPVRCKFDVQIAHTDRSVRREELGKIIRSNEAISSMMGELRRVPSTTISIDDVVLIDQETCVMKVANTCADDLAVFKFICQSQTTTKGNGQSSGHYPRGNFGFPRCLEVVPAAGVIKAGQSIEISIHHEEHHTVGELVEGTPHGSGNEDTGDKEAILGLIVQGSRSTEKRTHEIRVRHRSTSHTIKINPEQQNPQVSAVPWSEPPQKSGNGTKGAGCVQAENHPSKQMHKGK</sequence>
<accession>A0ACB9QNN2</accession>
<dbReference type="EMBL" id="CM042884">
    <property type="protein sequence ID" value="KAI4368278.1"/>
    <property type="molecule type" value="Genomic_DNA"/>
</dbReference>
<organism evidence="1 2">
    <name type="scientific">Melastoma candidum</name>
    <dbReference type="NCBI Taxonomy" id="119954"/>
    <lineage>
        <taxon>Eukaryota</taxon>
        <taxon>Viridiplantae</taxon>
        <taxon>Streptophyta</taxon>
        <taxon>Embryophyta</taxon>
        <taxon>Tracheophyta</taxon>
        <taxon>Spermatophyta</taxon>
        <taxon>Magnoliopsida</taxon>
        <taxon>eudicotyledons</taxon>
        <taxon>Gunneridae</taxon>
        <taxon>Pentapetalae</taxon>
        <taxon>rosids</taxon>
        <taxon>malvids</taxon>
        <taxon>Myrtales</taxon>
        <taxon>Melastomataceae</taxon>
        <taxon>Melastomatoideae</taxon>
        <taxon>Melastomateae</taxon>
        <taxon>Melastoma</taxon>
    </lineage>
</organism>
<reference evidence="2" key="1">
    <citation type="journal article" date="2023" name="Front. Plant Sci.">
        <title>Chromosomal-level genome assembly of Melastoma candidum provides insights into trichome evolution.</title>
        <authorList>
            <person name="Zhong Y."/>
            <person name="Wu W."/>
            <person name="Sun C."/>
            <person name="Zou P."/>
            <person name="Liu Y."/>
            <person name="Dai S."/>
            <person name="Zhou R."/>
        </authorList>
    </citation>
    <scope>NUCLEOTIDE SEQUENCE [LARGE SCALE GENOMIC DNA]</scope>
</reference>
<dbReference type="Proteomes" id="UP001057402">
    <property type="component" value="Chromosome 5"/>
</dbReference>
<evidence type="ECO:0000313" key="1">
    <source>
        <dbReference type="EMBL" id="KAI4368278.1"/>
    </source>
</evidence>
<proteinExistence type="predicted"/>